<sequence length="161" mass="17526">MTRTTTSDALAKMLLSKKETEMAIYAFAGAPSKPAAKATNNVDATVSAMRLLSLADHEHLGDVVSARLLNSNSKHALECIKVILTNASVNLTVEDLKEITAIINVVKNEKLLPLSLKERRNSKKGNQGYANVERQIGNGCGTGGIAYVDYEDTYDDYDDFM</sequence>
<keyword evidence="2" id="KW-1185">Reference proteome</keyword>
<evidence type="ECO:0000313" key="2">
    <source>
        <dbReference type="Proteomes" id="UP001163321"/>
    </source>
</evidence>
<dbReference type="EMBL" id="CM047592">
    <property type="protein sequence ID" value="KAI9917455.1"/>
    <property type="molecule type" value="Genomic_DNA"/>
</dbReference>
<gene>
    <name evidence="1" type="ORF">PsorP6_012860</name>
</gene>
<accession>A0ACC0WF39</accession>
<reference evidence="1 2" key="1">
    <citation type="journal article" date="2022" name="bioRxiv">
        <title>The genome of the oomycete Peronosclerospora sorghi, a cosmopolitan pathogen of maize and sorghum, is inflated with dispersed pseudogenes.</title>
        <authorList>
            <person name="Fletcher K."/>
            <person name="Martin F."/>
            <person name="Isakeit T."/>
            <person name="Cavanaugh K."/>
            <person name="Magill C."/>
            <person name="Michelmore R."/>
        </authorList>
    </citation>
    <scope>NUCLEOTIDE SEQUENCE [LARGE SCALE GENOMIC DNA]</scope>
    <source>
        <strain evidence="1">P6</strain>
    </source>
</reference>
<name>A0ACC0WF39_9STRA</name>
<proteinExistence type="predicted"/>
<organism evidence="1 2">
    <name type="scientific">Peronosclerospora sorghi</name>
    <dbReference type="NCBI Taxonomy" id="230839"/>
    <lineage>
        <taxon>Eukaryota</taxon>
        <taxon>Sar</taxon>
        <taxon>Stramenopiles</taxon>
        <taxon>Oomycota</taxon>
        <taxon>Peronosporomycetes</taxon>
        <taxon>Peronosporales</taxon>
        <taxon>Peronosporaceae</taxon>
        <taxon>Peronosclerospora</taxon>
    </lineage>
</organism>
<comment type="caution">
    <text evidence="1">The sequence shown here is derived from an EMBL/GenBank/DDBJ whole genome shotgun (WGS) entry which is preliminary data.</text>
</comment>
<dbReference type="Proteomes" id="UP001163321">
    <property type="component" value="Chromosome 13"/>
</dbReference>
<evidence type="ECO:0000313" key="1">
    <source>
        <dbReference type="EMBL" id="KAI9917455.1"/>
    </source>
</evidence>
<protein>
    <submittedName>
        <fullName evidence="1">Uncharacterized protein</fullName>
    </submittedName>
</protein>